<evidence type="ECO:0000313" key="3">
    <source>
        <dbReference type="Proteomes" id="UP000807353"/>
    </source>
</evidence>
<feature type="transmembrane region" description="Helical" evidence="1">
    <location>
        <begin position="73"/>
        <end position="94"/>
    </location>
</feature>
<dbReference type="AlphaFoldDB" id="A0A9P5Y0L4"/>
<evidence type="ECO:0000256" key="1">
    <source>
        <dbReference type="SAM" id="Phobius"/>
    </source>
</evidence>
<keyword evidence="3" id="KW-1185">Reference proteome</keyword>
<reference evidence="2" key="1">
    <citation type="submission" date="2020-11" db="EMBL/GenBank/DDBJ databases">
        <authorList>
            <consortium name="DOE Joint Genome Institute"/>
            <person name="Ahrendt S."/>
            <person name="Riley R."/>
            <person name="Andreopoulos W."/>
            <person name="Labutti K."/>
            <person name="Pangilinan J."/>
            <person name="Ruiz-Duenas F.J."/>
            <person name="Barrasa J.M."/>
            <person name="Sanchez-Garcia M."/>
            <person name="Camarero S."/>
            <person name="Miyauchi S."/>
            <person name="Serrano A."/>
            <person name="Linde D."/>
            <person name="Babiker R."/>
            <person name="Drula E."/>
            <person name="Ayuso-Fernandez I."/>
            <person name="Pacheco R."/>
            <person name="Padilla G."/>
            <person name="Ferreira P."/>
            <person name="Barriuso J."/>
            <person name="Kellner H."/>
            <person name="Castanera R."/>
            <person name="Alfaro M."/>
            <person name="Ramirez L."/>
            <person name="Pisabarro A.G."/>
            <person name="Kuo A."/>
            <person name="Tritt A."/>
            <person name="Lipzen A."/>
            <person name="He G."/>
            <person name="Yan M."/>
            <person name="Ng V."/>
            <person name="Cullen D."/>
            <person name="Martin F."/>
            <person name="Rosso M.-N."/>
            <person name="Henrissat B."/>
            <person name="Hibbett D."/>
            <person name="Martinez A.T."/>
            <person name="Grigoriev I.V."/>
        </authorList>
    </citation>
    <scope>NUCLEOTIDE SEQUENCE</scope>
    <source>
        <strain evidence="2">CBS 247.69</strain>
    </source>
</reference>
<gene>
    <name evidence="2" type="ORF">BDZ94DRAFT_1059311</name>
</gene>
<comment type="caution">
    <text evidence="2">The sequence shown here is derived from an EMBL/GenBank/DDBJ whole genome shotgun (WGS) entry which is preliminary data.</text>
</comment>
<name>A0A9P5Y0L4_9AGAR</name>
<protein>
    <submittedName>
        <fullName evidence="2">Uncharacterized protein</fullName>
    </submittedName>
</protein>
<accession>A0A9P5Y0L4</accession>
<keyword evidence="1" id="KW-0812">Transmembrane</keyword>
<keyword evidence="1" id="KW-0472">Membrane</keyword>
<dbReference type="EMBL" id="MU150323">
    <property type="protein sequence ID" value="KAF9459121.1"/>
    <property type="molecule type" value="Genomic_DNA"/>
</dbReference>
<proteinExistence type="predicted"/>
<dbReference type="Proteomes" id="UP000807353">
    <property type="component" value="Unassembled WGS sequence"/>
</dbReference>
<organism evidence="2 3">
    <name type="scientific">Collybia nuda</name>
    <dbReference type="NCBI Taxonomy" id="64659"/>
    <lineage>
        <taxon>Eukaryota</taxon>
        <taxon>Fungi</taxon>
        <taxon>Dikarya</taxon>
        <taxon>Basidiomycota</taxon>
        <taxon>Agaricomycotina</taxon>
        <taxon>Agaricomycetes</taxon>
        <taxon>Agaricomycetidae</taxon>
        <taxon>Agaricales</taxon>
        <taxon>Tricholomatineae</taxon>
        <taxon>Clitocybaceae</taxon>
        <taxon>Collybia</taxon>
    </lineage>
</organism>
<evidence type="ECO:0000313" key="2">
    <source>
        <dbReference type="EMBL" id="KAF9459121.1"/>
    </source>
</evidence>
<keyword evidence="1" id="KW-1133">Transmembrane helix</keyword>
<sequence length="226" mass="25470">MNGSRGFLSWSPLACTRLHPWIIGWRLKRGLPRHILEASGRRGRCVGYYFYPIREMAPALPVMITGLSRSSLFALYAYLAICKCLAFCLPARVFHIQRHRGNRVYPSMSGQLVLDNVRSRHILDLISIIEVLGTTYRLASRIPSFAVGVPGYTTFLESQGLTNGIFVMPHTLSAIFVPATGFKYGIHYQNTISLILLRQPHSIPSKIKCRRCPYVLTPSFLKESAT</sequence>